<feature type="transmembrane region" description="Helical" evidence="1">
    <location>
        <begin position="73"/>
        <end position="92"/>
    </location>
</feature>
<evidence type="ECO:0000313" key="2">
    <source>
        <dbReference type="EMBL" id="MBC9179672.1"/>
    </source>
</evidence>
<keyword evidence="3" id="KW-1185">Reference proteome</keyword>
<keyword evidence="1" id="KW-0472">Membrane</keyword>
<sequence>MFPVLAFLIGVIAGLRAMVAPAALSWAVWFGWLQVSGSWLAFLGWGFMPWLLTLLALAELVADQLPATPSRKVPLQFGTRLVSGAVCGAALMMTLDLNTTVLSPGEMASEGLVAGLLGAVAGTLGGAEMRAWLASRFRRDSPAALLEDAAAVLGAVGIVSAMA</sequence>
<feature type="transmembrane region" description="Helical" evidence="1">
    <location>
        <begin position="112"/>
        <end position="133"/>
    </location>
</feature>
<dbReference type="EMBL" id="JACTUZ010000169">
    <property type="protein sequence ID" value="MBC9179672.1"/>
    <property type="molecule type" value="Genomic_DNA"/>
</dbReference>
<organism evidence="2 3">
    <name type="scientific">Pseudoroseomonas ludipueritiae</name>
    <dbReference type="NCBI Taxonomy" id="198093"/>
    <lineage>
        <taxon>Bacteria</taxon>
        <taxon>Pseudomonadati</taxon>
        <taxon>Pseudomonadota</taxon>
        <taxon>Alphaproteobacteria</taxon>
        <taxon>Acetobacterales</taxon>
        <taxon>Acetobacteraceae</taxon>
        <taxon>Pseudoroseomonas</taxon>
    </lineage>
</organism>
<keyword evidence="1" id="KW-1133">Transmembrane helix</keyword>
<accession>A0ABR7RDV0</accession>
<keyword evidence="1" id="KW-0812">Transmembrane</keyword>
<reference evidence="2 3" key="1">
    <citation type="journal article" date="2009" name="Int. J. Syst. Evol. Microbiol.">
        <title>Transfer of Teichococcus ludipueritiae and Muricoccus roseus to the genus Roseomonas, as Roseomonas ludipueritiae comb. nov. and Roseomonas rosea comb. nov., respectively, and emended description of the genus Roseomonas.</title>
        <authorList>
            <person name="Sanchez-Porro C."/>
            <person name="Gallego V."/>
            <person name="Busse H.J."/>
            <person name="Kampfer P."/>
            <person name="Ventosa A."/>
        </authorList>
    </citation>
    <scope>NUCLEOTIDE SEQUENCE [LARGE SCALE GENOMIC DNA]</scope>
    <source>
        <strain evidence="2 3">DSM 14915</strain>
    </source>
</reference>
<evidence type="ECO:0000256" key="1">
    <source>
        <dbReference type="SAM" id="Phobius"/>
    </source>
</evidence>
<name>A0ABR7RDV0_9PROT</name>
<evidence type="ECO:0000313" key="3">
    <source>
        <dbReference type="Proteomes" id="UP000603940"/>
    </source>
</evidence>
<comment type="caution">
    <text evidence="2">The sequence shown here is derived from an EMBL/GenBank/DDBJ whole genome shotgun (WGS) entry which is preliminary data.</text>
</comment>
<feature type="transmembrane region" description="Helical" evidence="1">
    <location>
        <begin position="37"/>
        <end position="61"/>
    </location>
</feature>
<protein>
    <submittedName>
        <fullName evidence="2">DUF4126 domain-containing protein</fullName>
    </submittedName>
</protein>
<dbReference type="Proteomes" id="UP000603940">
    <property type="component" value="Unassembled WGS sequence"/>
</dbReference>
<gene>
    <name evidence="2" type="ORF">IBL25_22265</name>
</gene>
<proteinExistence type="predicted"/>